<dbReference type="EMBL" id="KI669573">
    <property type="protein sequence ID" value="ETN14352.1"/>
    <property type="molecule type" value="Genomic_DNA"/>
</dbReference>
<protein>
    <submittedName>
        <fullName evidence="2">Uncharacterized protein</fullName>
    </submittedName>
</protein>
<reference evidence="3" key="1">
    <citation type="submission" date="2011-12" db="EMBL/GenBank/DDBJ databases">
        <authorList>
            <consortium name="The Broad Institute Genome Sequencing Platform"/>
            <person name="Russ C."/>
            <person name="Tyler B."/>
            <person name="Panabieres F."/>
            <person name="Shan W."/>
            <person name="Tripathy S."/>
            <person name="Grunwald N."/>
            <person name="Machado M."/>
            <person name="Young S.K."/>
            <person name="Zeng Q."/>
            <person name="Gargeya S."/>
            <person name="Fitzgerald M."/>
            <person name="Haas B."/>
            <person name="Abouelleil A."/>
            <person name="Alvarado L."/>
            <person name="Arachchi H.M."/>
            <person name="Berlin A."/>
            <person name="Chapman S.B."/>
            <person name="Gearin G."/>
            <person name="Goldberg J."/>
            <person name="Griggs A."/>
            <person name="Gujja S."/>
            <person name="Hansen M."/>
            <person name="Heiman D."/>
            <person name="Howarth C."/>
            <person name="Larimer J."/>
            <person name="Lui A."/>
            <person name="MacDonald P.J.P."/>
            <person name="McCowen C."/>
            <person name="Montmayeur A."/>
            <person name="Murphy C."/>
            <person name="Neiman D."/>
            <person name="Pearson M."/>
            <person name="Priest M."/>
            <person name="Roberts A."/>
            <person name="Saif S."/>
            <person name="Shea T."/>
            <person name="Sisk P."/>
            <person name="Stolte C."/>
            <person name="Sykes S."/>
            <person name="Wortman J."/>
            <person name="Nusbaum C."/>
            <person name="Birren B."/>
        </authorList>
    </citation>
    <scope>NUCLEOTIDE SEQUENCE [LARGE SCALE GENOMIC DNA]</scope>
    <source>
        <strain evidence="3">INRA-310</strain>
    </source>
</reference>
<dbReference type="VEuPathDB" id="FungiDB:PPTG_07970"/>
<feature type="compositionally biased region" description="Low complexity" evidence="1">
    <location>
        <begin position="1"/>
        <end position="10"/>
    </location>
</feature>
<evidence type="ECO:0000256" key="1">
    <source>
        <dbReference type="SAM" id="MobiDB-lite"/>
    </source>
</evidence>
<reference evidence="2 3" key="2">
    <citation type="submission" date="2013-11" db="EMBL/GenBank/DDBJ databases">
        <title>The Genome Sequence of Phytophthora parasitica INRA-310.</title>
        <authorList>
            <consortium name="The Broad Institute Genomics Platform"/>
            <person name="Russ C."/>
            <person name="Tyler B."/>
            <person name="Panabieres F."/>
            <person name="Shan W."/>
            <person name="Tripathy S."/>
            <person name="Grunwald N."/>
            <person name="Machado M."/>
            <person name="Johnson C.S."/>
            <person name="Arredondo F."/>
            <person name="Hong C."/>
            <person name="Coffey M."/>
            <person name="Young S.K."/>
            <person name="Zeng Q."/>
            <person name="Gargeya S."/>
            <person name="Fitzgerald M."/>
            <person name="Abouelleil A."/>
            <person name="Alvarado L."/>
            <person name="Chapman S.B."/>
            <person name="Gainer-Dewar J."/>
            <person name="Goldberg J."/>
            <person name="Griggs A."/>
            <person name="Gujja S."/>
            <person name="Hansen M."/>
            <person name="Howarth C."/>
            <person name="Imamovic A."/>
            <person name="Ireland A."/>
            <person name="Larimer J."/>
            <person name="McCowan C."/>
            <person name="Murphy C."/>
            <person name="Pearson M."/>
            <person name="Poon T.W."/>
            <person name="Priest M."/>
            <person name="Roberts A."/>
            <person name="Saif S."/>
            <person name="Shea T."/>
            <person name="Sykes S."/>
            <person name="Wortman J."/>
            <person name="Nusbaum C."/>
            <person name="Birren B."/>
        </authorList>
    </citation>
    <scope>NUCLEOTIDE SEQUENCE [LARGE SCALE GENOMIC DNA]</scope>
    <source>
        <strain evidence="2 3">INRA-310</strain>
    </source>
</reference>
<proteinExistence type="predicted"/>
<dbReference type="RefSeq" id="XP_008900591.1">
    <property type="nucleotide sequence ID" value="XM_008902343.1"/>
</dbReference>
<accession>W2QMD9</accession>
<feature type="compositionally biased region" description="Low complexity" evidence="1">
    <location>
        <begin position="59"/>
        <end position="81"/>
    </location>
</feature>
<sequence>MATRDTTTPAFTPPSPSPRADAAPWVSETPGRSPDVVGIVDRQRCPQHARKGKLKESGRASTAASVSSSSKKGSEDSGSTGPKKRAEGAGVETDPHAEEKAALPRAKRAKKSPDPAPSSTARTLAPAKTAEASCNDRGGFYLNKFMASFEPSRAVPDRREAAALPTATPAQASF</sequence>
<dbReference type="Proteomes" id="UP000018817">
    <property type="component" value="Unassembled WGS sequence"/>
</dbReference>
<dbReference type="GeneID" id="20177802"/>
<feature type="region of interest" description="Disordered" evidence="1">
    <location>
        <begin position="1"/>
        <end position="136"/>
    </location>
</feature>
<dbReference type="AlphaFoldDB" id="W2QMD9"/>
<evidence type="ECO:0000313" key="2">
    <source>
        <dbReference type="EMBL" id="ETN14352.1"/>
    </source>
</evidence>
<organism evidence="2 3">
    <name type="scientific">Phytophthora nicotianae (strain INRA-310)</name>
    <name type="common">Phytophthora parasitica</name>
    <dbReference type="NCBI Taxonomy" id="761204"/>
    <lineage>
        <taxon>Eukaryota</taxon>
        <taxon>Sar</taxon>
        <taxon>Stramenopiles</taxon>
        <taxon>Oomycota</taxon>
        <taxon>Peronosporomycetes</taxon>
        <taxon>Peronosporales</taxon>
        <taxon>Peronosporaceae</taxon>
        <taxon>Phytophthora</taxon>
    </lineage>
</organism>
<gene>
    <name evidence="2" type="ORF">PPTG_07970</name>
</gene>
<feature type="compositionally biased region" description="Basic and acidic residues" evidence="1">
    <location>
        <begin position="93"/>
        <end position="102"/>
    </location>
</feature>
<evidence type="ECO:0000313" key="3">
    <source>
        <dbReference type="Proteomes" id="UP000018817"/>
    </source>
</evidence>
<name>W2QMD9_PHYN3</name>